<protein>
    <submittedName>
        <fullName evidence="1">Uncharacterized protein</fullName>
    </submittedName>
</protein>
<dbReference type="AlphaFoldDB" id="A0A0F8ZIH4"/>
<accession>A0A0F8ZIH4</accession>
<dbReference type="EMBL" id="LAZR01051123">
    <property type="protein sequence ID" value="KKK85845.1"/>
    <property type="molecule type" value="Genomic_DNA"/>
</dbReference>
<sequence length="42" mass="4955">MRKQKPEFNPFLNGWNDIYQCAWSYIDQGGNGETISFWPLTT</sequence>
<gene>
    <name evidence="1" type="ORF">LCGC14_2769190</name>
</gene>
<feature type="non-terminal residue" evidence="1">
    <location>
        <position position="42"/>
    </location>
</feature>
<name>A0A0F8ZIH4_9ZZZZ</name>
<proteinExistence type="predicted"/>
<reference evidence="1" key="1">
    <citation type="journal article" date="2015" name="Nature">
        <title>Complex archaea that bridge the gap between prokaryotes and eukaryotes.</title>
        <authorList>
            <person name="Spang A."/>
            <person name="Saw J.H."/>
            <person name="Jorgensen S.L."/>
            <person name="Zaremba-Niedzwiedzka K."/>
            <person name="Martijn J."/>
            <person name="Lind A.E."/>
            <person name="van Eijk R."/>
            <person name="Schleper C."/>
            <person name="Guy L."/>
            <person name="Ettema T.J."/>
        </authorList>
    </citation>
    <scope>NUCLEOTIDE SEQUENCE</scope>
</reference>
<organism evidence="1">
    <name type="scientific">marine sediment metagenome</name>
    <dbReference type="NCBI Taxonomy" id="412755"/>
    <lineage>
        <taxon>unclassified sequences</taxon>
        <taxon>metagenomes</taxon>
        <taxon>ecological metagenomes</taxon>
    </lineage>
</organism>
<evidence type="ECO:0000313" key="1">
    <source>
        <dbReference type="EMBL" id="KKK85845.1"/>
    </source>
</evidence>
<comment type="caution">
    <text evidence="1">The sequence shown here is derived from an EMBL/GenBank/DDBJ whole genome shotgun (WGS) entry which is preliminary data.</text>
</comment>